<dbReference type="Pfam" id="PF07690">
    <property type="entry name" value="MFS_1"/>
    <property type="match status" value="1"/>
</dbReference>
<keyword evidence="3 6" id="KW-0812">Transmembrane</keyword>
<feature type="transmembrane region" description="Helical" evidence="6">
    <location>
        <begin position="108"/>
        <end position="127"/>
    </location>
</feature>
<sequence>MSSNKATVNDYLYCALLSIPWIAIQAIWQTEFGTVKDTMIHYGLNPDAAGLIWMFGPITGFFTAPLVGAYSDSCTSKFGRRRPFIVTGLLLTIIFSICFAAAEYAKGYQVFLGYISFVMLDITINVMQTPVRALASDLAPAHMQSTVQLMAAGFQGLGSIIGFYIQKALGPGASLLSLFSIVMAINFVVITGVCLLIKEPQHVPKENVEISFTAPFTTVVKNVFAMDAKMAVVCAVEFCSWWALFFWWTDSSTWWKLTVYGGCITVSGNDGPDSACPKGSAGDLAAQNGGSDYDSTGIYANTIQTLLSIFVGSLVLFGLLKKVKYIYSLGLGIGGVLLILLKFGPKSVGFAWIVTLAMPVAISVIQAFPFAIVGSYNKGNDGQDTGVQMGLLNLFICLPQFLVTIITNGVQISDTTGLFISGVALALGAILALFITEVDLDDVPADVEGKTKA</sequence>
<feature type="transmembrane region" description="Helical" evidence="6">
    <location>
        <begin position="350"/>
        <end position="373"/>
    </location>
</feature>
<feature type="transmembrane region" description="Helical" evidence="6">
    <location>
        <begin position="385"/>
        <end position="406"/>
    </location>
</feature>
<evidence type="ECO:0000256" key="4">
    <source>
        <dbReference type="ARBA" id="ARBA00022989"/>
    </source>
</evidence>
<comment type="caution">
    <text evidence="7">The sequence shown here is derived from an EMBL/GenBank/DDBJ whole genome shotgun (WGS) entry which is preliminary data.</text>
</comment>
<organism evidence="7 8">
    <name type="scientific">Boothiomyces macroporosus</name>
    <dbReference type="NCBI Taxonomy" id="261099"/>
    <lineage>
        <taxon>Eukaryota</taxon>
        <taxon>Fungi</taxon>
        <taxon>Fungi incertae sedis</taxon>
        <taxon>Chytridiomycota</taxon>
        <taxon>Chytridiomycota incertae sedis</taxon>
        <taxon>Chytridiomycetes</taxon>
        <taxon>Rhizophydiales</taxon>
        <taxon>Terramycetaceae</taxon>
        <taxon>Boothiomyces</taxon>
    </lineage>
</organism>
<accession>A0AAD5UAX3</accession>
<evidence type="ECO:0008006" key="9">
    <source>
        <dbReference type="Google" id="ProtNLM"/>
    </source>
</evidence>
<feature type="transmembrane region" description="Helical" evidence="6">
    <location>
        <begin position="230"/>
        <end position="248"/>
    </location>
</feature>
<feature type="transmembrane region" description="Helical" evidence="6">
    <location>
        <begin position="12"/>
        <end position="28"/>
    </location>
</feature>
<keyword evidence="8" id="KW-1185">Reference proteome</keyword>
<comment type="subcellular location">
    <subcellularLocation>
        <location evidence="1">Membrane</location>
        <topology evidence="1">Multi-pass membrane protein</topology>
    </subcellularLocation>
</comment>
<evidence type="ECO:0000313" key="7">
    <source>
        <dbReference type="EMBL" id="KAJ3253043.1"/>
    </source>
</evidence>
<feature type="transmembrane region" description="Helical" evidence="6">
    <location>
        <begin position="418"/>
        <end position="435"/>
    </location>
</feature>
<protein>
    <recommendedName>
        <fullName evidence="9">Sucrose transporter</fullName>
    </recommendedName>
</protein>
<keyword evidence="5 6" id="KW-0472">Membrane</keyword>
<dbReference type="PANTHER" id="PTHR19432:SF35">
    <property type="entry name" value="SOLUTE CARRIER FAMILY 45 MEMBER 3 ISOFORM X1"/>
    <property type="match status" value="1"/>
</dbReference>
<reference evidence="7" key="1">
    <citation type="submission" date="2020-05" db="EMBL/GenBank/DDBJ databases">
        <title>Phylogenomic resolution of chytrid fungi.</title>
        <authorList>
            <person name="Stajich J.E."/>
            <person name="Amses K."/>
            <person name="Simmons R."/>
            <person name="Seto K."/>
            <person name="Myers J."/>
            <person name="Bonds A."/>
            <person name="Quandt C.A."/>
            <person name="Barry K."/>
            <person name="Liu P."/>
            <person name="Grigoriev I."/>
            <person name="Longcore J.E."/>
            <person name="James T.Y."/>
        </authorList>
    </citation>
    <scope>NUCLEOTIDE SEQUENCE</scope>
    <source>
        <strain evidence="7">PLAUS21</strain>
    </source>
</reference>
<dbReference type="GO" id="GO:0016020">
    <property type="term" value="C:membrane"/>
    <property type="evidence" value="ECO:0007669"/>
    <property type="project" value="UniProtKB-SubCell"/>
</dbReference>
<evidence type="ECO:0000256" key="1">
    <source>
        <dbReference type="ARBA" id="ARBA00004141"/>
    </source>
</evidence>
<dbReference type="PANTHER" id="PTHR19432">
    <property type="entry name" value="SUGAR TRANSPORTER"/>
    <property type="match status" value="1"/>
</dbReference>
<evidence type="ECO:0000313" key="8">
    <source>
        <dbReference type="Proteomes" id="UP001210925"/>
    </source>
</evidence>
<dbReference type="SUPFAM" id="SSF103473">
    <property type="entry name" value="MFS general substrate transporter"/>
    <property type="match status" value="1"/>
</dbReference>
<keyword evidence="2" id="KW-0813">Transport</keyword>
<dbReference type="AlphaFoldDB" id="A0AAD5UAX3"/>
<evidence type="ECO:0000256" key="5">
    <source>
        <dbReference type="ARBA" id="ARBA00023136"/>
    </source>
</evidence>
<evidence type="ECO:0000256" key="6">
    <source>
        <dbReference type="SAM" id="Phobius"/>
    </source>
</evidence>
<dbReference type="Gene3D" id="1.20.1250.20">
    <property type="entry name" value="MFS general substrate transporter like domains"/>
    <property type="match status" value="1"/>
</dbReference>
<feature type="transmembrane region" description="Helical" evidence="6">
    <location>
        <begin position="83"/>
        <end position="102"/>
    </location>
</feature>
<dbReference type="EMBL" id="JADGKB010000121">
    <property type="protein sequence ID" value="KAJ3253043.1"/>
    <property type="molecule type" value="Genomic_DNA"/>
</dbReference>
<dbReference type="Proteomes" id="UP001210925">
    <property type="component" value="Unassembled WGS sequence"/>
</dbReference>
<name>A0AAD5UAX3_9FUNG</name>
<feature type="transmembrane region" description="Helical" evidence="6">
    <location>
        <begin position="147"/>
        <end position="165"/>
    </location>
</feature>
<dbReference type="GO" id="GO:0008506">
    <property type="term" value="F:sucrose:proton symporter activity"/>
    <property type="evidence" value="ECO:0007669"/>
    <property type="project" value="TreeGrafter"/>
</dbReference>
<feature type="transmembrane region" description="Helical" evidence="6">
    <location>
        <begin position="298"/>
        <end position="319"/>
    </location>
</feature>
<dbReference type="InterPro" id="IPR011701">
    <property type="entry name" value="MFS"/>
</dbReference>
<gene>
    <name evidence="7" type="ORF">HK103_001005</name>
</gene>
<feature type="transmembrane region" description="Helical" evidence="6">
    <location>
        <begin position="48"/>
        <end position="71"/>
    </location>
</feature>
<evidence type="ECO:0000256" key="2">
    <source>
        <dbReference type="ARBA" id="ARBA00022448"/>
    </source>
</evidence>
<feature type="transmembrane region" description="Helical" evidence="6">
    <location>
        <begin position="177"/>
        <end position="197"/>
    </location>
</feature>
<keyword evidence="4 6" id="KW-1133">Transmembrane helix</keyword>
<evidence type="ECO:0000256" key="3">
    <source>
        <dbReference type="ARBA" id="ARBA00022692"/>
    </source>
</evidence>
<proteinExistence type="predicted"/>
<feature type="transmembrane region" description="Helical" evidence="6">
    <location>
        <begin position="326"/>
        <end position="344"/>
    </location>
</feature>
<dbReference type="InterPro" id="IPR036259">
    <property type="entry name" value="MFS_trans_sf"/>
</dbReference>